<evidence type="ECO:0000313" key="2">
    <source>
        <dbReference type="Proteomes" id="UP000053237"/>
    </source>
</evidence>
<dbReference type="EMBL" id="CAIX01000061">
    <property type="protein sequence ID" value="CCI44076.1"/>
    <property type="molecule type" value="Genomic_DNA"/>
</dbReference>
<sequence length="140" mass="16489">MIFCLISEAINFLQLKEQWCSIHIIVSTHKLNENVTNHNRANIIHSFKRQYYKYKNGRIKSSLNIFSKNVSFSEKSKNLSERLDWYTIKRIKSTCIAQEHRCTTSKYCFNQKAFSLAEKENLSQTPRSRHTDQSLQIVAV</sequence>
<reference evidence="1 2" key="1">
    <citation type="submission" date="2012-05" db="EMBL/GenBank/DDBJ databases">
        <title>Recombination and specialization in a pathogen metapopulation.</title>
        <authorList>
            <person name="Gardiner A."/>
            <person name="Kemen E."/>
            <person name="Schultz-Larsen T."/>
            <person name="MacLean D."/>
            <person name="Van Oosterhout C."/>
            <person name="Jones J.D.G."/>
        </authorList>
    </citation>
    <scope>NUCLEOTIDE SEQUENCE [LARGE SCALE GENOMIC DNA]</scope>
    <source>
        <strain evidence="1 2">Ac Nc2</strain>
    </source>
</reference>
<evidence type="ECO:0000313" key="1">
    <source>
        <dbReference type="EMBL" id="CCI44076.1"/>
    </source>
</evidence>
<dbReference type="AlphaFoldDB" id="A0A024GB35"/>
<proteinExistence type="predicted"/>
<keyword evidence="2" id="KW-1185">Reference proteome</keyword>
<accession>A0A024GB35</accession>
<protein>
    <submittedName>
        <fullName evidence="1">Uncharacterized protein</fullName>
    </submittedName>
</protein>
<gene>
    <name evidence="1" type="ORF">BN9_048600</name>
</gene>
<dbReference type="InParanoid" id="A0A024GB35"/>
<name>A0A024GB35_9STRA</name>
<organism evidence="1 2">
    <name type="scientific">Albugo candida</name>
    <dbReference type="NCBI Taxonomy" id="65357"/>
    <lineage>
        <taxon>Eukaryota</taxon>
        <taxon>Sar</taxon>
        <taxon>Stramenopiles</taxon>
        <taxon>Oomycota</taxon>
        <taxon>Peronosporomycetes</taxon>
        <taxon>Albuginales</taxon>
        <taxon>Albuginaceae</taxon>
        <taxon>Albugo</taxon>
    </lineage>
</organism>
<dbReference type="Proteomes" id="UP000053237">
    <property type="component" value="Unassembled WGS sequence"/>
</dbReference>
<comment type="caution">
    <text evidence="1">The sequence shown here is derived from an EMBL/GenBank/DDBJ whole genome shotgun (WGS) entry which is preliminary data.</text>
</comment>